<evidence type="ECO:0000313" key="4">
    <source>
        <dbReference type="EMBL" id="CAE7476480.1"/>
    </source>
</evidence>
<sequence length="264" mass="28675">MAINSPVYGGAKPTLDCLCSLRPLNPEHVTPSEALAMSQLTREGVLAALQRSPDASAVAQVLNPVLEGWSRSPEQATWILSRLAKGHLPTSLLVMEVMRMQNVQVNTVHMNTLLHAYARRGNWLAAARLLDDMALQEVSQDIISFSSVITACEKGHAWEFAMEMLEHMQVAKVQQDIICMNSAISACEKAGCWAAALSLLATSQEMAVRQDTVTFNSCISACEKASEWSRALHLLGSMSGRLVDRLGPGGILLFCLQQICQAGL</sequence>
<name>A0A812SDI5_9DINO</name>
<reference evidence="4" key="1">
    <citation type="submission" date="2021-02" db="EMBL/GenBank/DDBJ databases">
        <authorList>
            <person name="Dougan E. K."/>
            <person name="Rhodes N."/>
            <person name="Thang M."/>
            <person name="Chan C."/>
        </authorList>
    </citation>
    <scope>NUCLEOTIDE SEQUENCE</scope>
</reference>
<accession>A0A812SDI5</accession>
<dbReference type="InterPro" id="IPR002885">
    <property type="entry name" value="PPR_rpt"/>
</dbReference>
<gene>
    <name evidence="4" type="ORF">SNAT2548_LOCUS26764</name>
</gene>
<evidence type="ECO:0000259" key="3">
    <source>
        <dbReference type="Pfam" id="PF23276"/>
    </source>
</evidence>
<dbReference type="PANTHER" id="PTHR47936">
    <property type="entry name" value="PPR_LONG DOMAIN-CONTAINING PROTEIN"/>
    <property type="match status" value="1"/>
</dbReference>
<dbReference type="EMBL" id="CAJNDS010002442">
    <property type="protein sequence ID" value="CAE7476480.1"/>
    <property type="molecule type" value="Genomic_DNA"/>
</dbReference>
<keyword evidence="5" id="KW-1185">Reference proteome</keyword>
<dbReference type="Gene3D" id="1.25.40.10">
    <property type="entry name" value="Tetratricopeptide repeat domain"/>
    <property type="match status" value="1"/>
</dbReference>
<proteinExistence type="predicted"/>
<feature type="repeat" description="PPR" evidence="2">
    <location>
        <begin position="106"/>
        <end position="140"/>
    </location>
</feature>
<evidence type="ECO:0000256" key="2">
    <source>
        <dbReference type="PROSITE-ProRule" id="PRU00708"/>
    </source>
</evidence>
<evidence type="ECO:0000313" key="5">
    <source>
        <dbReference type="Proteomes" id="UP000604046"/>
    </source>
</evidence>
<organism evidence="4 5">
    <name type="scientific">Symbiodinium natans</name>
    <dbReference type="NCBI Taxonomy" id="878477"/>
    <lineage>
        <taxon>Eukaryota</taxon>
        <taxon>Sar</taxon>
        <taxon>Alveolata</taxon>
        <taxon>Dinophyceae</taxon>
        <taxon>Suessiales</taxon>
        <taxon>Symbiodiniaceae</taxon>
        <taxon>Symbiodinium</taxon>
    </lineage>
</organism>
<dbReference type="InterPro" id="IPR057027">
    <property type="entry name" value="TPR_mt"/>
</dbReference>
<protein>
    <recommendedName>
        <fullName evidence="3">Pentatricopeptide repeat-containing protein-mitochondrial domain-containing protein</fullName>
    </recommendedName>
</protein>
<dbReference type="NCBIfam" id="TIGR00756">
    <property type="entry name" value="PPR"/>
    <property type="match status" value="1"/>
</dbReference>
<dbReference type="AlphaFoldDB" id="A0A812SDI5"/>
<evidence type="ECO:0000256" key="1">
    <source>
        <dbReference type="ARBA" id="ARBA00022737"/>
    </source>
</evidence>
<dbReference type="OrthoDB" id="185373at2759"/>
<dbReference type="Proteomes" id="UP000604046">
    <property type="component" value="Unassembled WGS sequence"/>
</dbReference>
<comment type="caution">
    <text evidence="4">The sequence shown here is derived from an EMBL/GenBank/DDBJ whole genome shotgun (WGS) entry which is preliminary data.</text>
</comment>
<dbReference type="PROSITE" id="PS51375">
    <property type="entry name" value="PPR"/>
    <property type="match status" value="1"/>
</dbReference>
<keyword evidence="1" id="KW-0677">Repeat</keyword>
<feature type="domain" description="Pentatricopeptide repeat-containing protein-mitochondrial" evidence="3">
    <location>
        <begin position="94"/>
        <end position="199"/>
    </location>
</feature>
<dbReference type="Pfam" id="PF01535">
    <property type="entry name" value="PPR"/>
    <property type="match status" value="1"/>
</dbReference>
<dbReference type="PANTHER" id="PTHR47936:SF1">
    <property type="entry name" value="PENTATRICOPEPTIDE REPEAT-CONTAINING PROTEIN GUN1, CHLOROPLASTIC"/>
    <property type="match status" value="1"/>
</dbReference>
<dbReference type="Pfam" id="PF23276">
    <property type="entry name" value="TPR_24"/>
    <property type="match status" value="1"/>
</dbReference>
<dbReference type="InterPro" id="IPR011990">
    <property type="entry name" value="TPR-like_helical_dom_sf"/>
</dbReference>